<dbReference type="EMBL" id="NBIV01000016">
    <property type="protein sequence ID" value="PXF48146.1"/>
    <property type="molecule type" value="Genomic_DNA"/>
</dbReference>
<evidence type="ECO:0000256" key="7">
    <source>
        <dbReference type="SAM" id="MobiDB-lite"/>
    </source>
</evidence>
<dbReference type="PANTHER" id="PTHR10926">
    <property type="entry name" value="CELL CYCLE CONTROL PROTEIN 50"/>
    <property type="match status" value="1"/>
</dbReference>
<evidence type="ECO:0000256" key="2">
    <source>
        <dbReference type="ARBA" id="ARBA00009457"/>
    </source>
</evidence>
<dbReference type="PANTHER" id="PTHR10926:SF0">
    <property type="entry name" value="CDC50, ISOFORM A"/>
    <property type="match status" value="1"/>
</dbReference>
<dbReference type="PIRSF" id="PIRSF015840">
    <property type="entry name" value="DUF284_TM_euk"/>
    <property type="match status" value="1"/>
</dbReference>
<protein>
    <submittedName>
        <fullName evidence="9">ALA-interacting subunit 5</fullName>
    </submittedName>
</protein>
<feature type="region of interest" description="Disordered" evidence="7">
    <location>
        <begin position="1"/>
        <end position="29"/>
    </location>
</feature>
<proteinExistence type="inferred from homology"/>
<evidence type="ECO:0000313" key="10">
    <source>
        <dbReference type="Proteomes" id="UP000247409"/>
    </source>
</evidence>
<evidence type="ECO:0000256" key="1">
    <source>
        <dbReference type="ARBA" id="ARBA00004141"/>
    </source>
</evidence>
<comment type="caution">
    <text evidence="9">The sequence shown here is derived from an EMBL/GenBank/DDBJ whole genome shotgun (WGS) entry which is preliminary data.</text>
</comment>
<dbReference type="OrthoDB" id="340608at2759"/>
<keyword evidence="3 8" id="KW-0812">Transmembrane</keyword>
<dbReference type="GO" id="GO:0005783">
    <property type="term" value="C:endoplasmic reticulum"/>
    <property type="evidence" value="ECO:0007669"/>
    <property type="project" value="TreeGrafter"/>
</dbReference>
<evidence type="ECO:0000256" key="4">
    <source>
        <dbReference type="ARBA" id="ARBA00022989"/>
    </source>
</evidence>
<comment type="subcellular location">
    <subcellularLocation>
        <location evidence="1">Membrane</location>
        <topology evidence="1">Multi-pass membrane protein</topology>
    </subcellularLocation>
</comment>
<feature type="transmembrane region" description="Helical" evidence="8">
    <location>
        <begin position="57"/>
        <end position="78"/>
    </location>
</feature>
<dbReference type="AlphaFoldDB" id="A0A2V3J161"/>
<feature type="compositionally biased region" description="Polar residues" evidence="7">
    <location>
        <begin position="14"/>
        <end position="29"/>
    </location>
</feature>
<dbReference type="Proteomes" id="UP000247409">
    <property type="component" value="Unassembled WGS sequence"/>
</dbReference>
<name>A0A2V3J161_9FLOR</name>
<evidence type="ECO:0000256" key="8">
    <source>
        <dbReference type="SAM" id="Phobius"/>
    </source>
</evidence>
<reference evidence="9 10" key="1">
    <citation type="journal article" date="2018" name="Mol. Biol. Evol.">
        <title>Analysis of the draft genome of the red seaweed Gracilariopsis chorda provides insights into genome size evolution in Rhodophyta.</title>
        <authorList>
            <person name="Lee J."/>
            <person name="Yang E.C."/>
            <person name="Graf L."/>
            <person name="Yang J.H."/>
            <person name="Qiu H."/>
            <person name="Zel Zion U."/>
            <person name="Chan C.X."/>
            <person name="Stephens T.G."/>
            <person name="Weber A.P.M."/>
            <person name="Boo G.H."/>
            <person name="Boo S.M."/>
            <person name="Kim K.M."/>
            <person name="Shin Y."/>
            <person name="Jung M."/>
            <person name="Lee S.J."/>
            <person name="Yim H.S."/>
            <person name="Lee J.H."/>
            <person name="Bhattacharya D."/>
            <person name="Yoon H.S."/>
        </authorList>
    </citation>
    <scope>NUCLEOTIDE SEQUENCE [LARGE SCALE GENOMIC DNA]</scope>
    <source>
        <strain evidence="9 10">SKKU-2015</strain>
        <tissue evidence="9">Whole body</tissue>
    </source>
</reference>
<organism evidence="9 10">
    <name type="scientific">Gracilariopsis chorda</name>
    <dbReference type="NCBI Taxonomy" id="448386"/>
    <lineage>
        <taxon>Eukaryota</taxon>
        <taxon>Rhodophyta</taxon>
        <taxon>Florideophyceae</taxon>
        <taxon>Rhodymeniophycidae</taxon>
        <taxon>Gracilariales</taxon>
        <taxon>Gracilariaceae</taxon>
        <taxon>Gracilariopsis</taxon>
    </lineage>
</organism>
<dbReference type="Pfam" id="PF03381">
    <property type="entry name" value="CDC50"/>
    <property type="match status" value="1"/>
</dbReference>
<keyword evidence="10" id="KW-1185">Reference proteome</keyword>
<keyword evidence="5 6" id="KW-0472">Membrane</keyword>
<dbReference type="GO" id="GO:0005794">
    <property type="term" value="C:Golgi apparatus"/>
    <property type="evidence" value="ECO:0007669"/>
    <property type="project" value="TreeGrafter"/>
</dbReference>
<gene>
    <name evidence="9" type="ORF">BWQ96_02098</name>
</gene>
<feature type="transmembrane region" description="Helical" evidence="8">
    <location>
        <begin position="300"/>
        <end position="319"/>
    </location>
</feature>
<sequence>MSAEVPFSRPSAEAVSSSPRPSEYLSNASAQDDRPIRCAKFRQQELWAWKPVWTPRVIVIMYAIVAAIFIPLGIVVFIQSSRMESSSRFRYDNNGDCDIGELSSLSTEGNCVIKFNITRSVTAPSYFYYGLANFYQNARTYVTSRSDEQLRGQDNPDISTCEPLEKDDDGETLVPCGLVANSQFNDSFKMCFDADCDREVELNENGIAWDVDRETRFLGNNGSFSQEENERIRDEDFMVWMRTAAYRNWKKLYRIIQTDLEPGVYYVQIKSRFPVKSFDGQKFFFISETTWFGGPNRTMAIAYLVVGGVALMLSILILIRSRITPDLDLPPETTVQLDGLVAESELDKAPLITGERGERQA</sequence>
<dbReference type="InterPro" id="IPR005045">
    <property type="entry name" value="CDC50/LEM3_fam"/>
</dbReference>
<keyword evidence="4 8" id="KW-1133">Transmembrane helix</keyword>
<evidence type="ECO:0000256" key="5">
    <source>
        <dbReference type="ARBA" id="ARBA00023136"/>
    </source>
</evidence>
<accession>A0A2V3J161</accession>
<evidence type="ECO:0000256" key="6">
    <source>
        <dbReference type="PIRNR" id="PIRNR015840"/>
    </source>
</evidence>
<dbReference type="GO" id="GO:0005886">
    <property type="term" value="C:plasma membrane"/>
    <property type="evidence" value="ECO:0007669"/>
    <property type="project" value="TreeGrafter"/>
</dbReference>
<comment type="similarity">
    <text evidence="2 6">Belongs to the CDC50/LEM3 family.</text>
</comment>
<evidence type="ECO:0000313" key="9">
    <source>
        <dbReference type="EMBL" id="PXF48146.1"/>
    </source>
</evidence>
<evidence type="ECO:0000256" key="3">
    <source>
        <dbReference type="ARBA" id="ARBA00022692"/>
    </source>
</evidence>
<dbReference type="STRING" id="448386.A0A2V3J161"/>